<keyword evidence="3" id="KW-1185">Reference proteome</keyword>
<evidence type="ECO:0000313" key="2">
    <source>
        <dbReference type="EMBL" id="RKO99679.1"/>
    </source>
</evidence>
<feature type="region of interest" description="Disordered" evidence="1">
    <location>
        <begin position="280"/>
        <end position="328"/>
    </location>
</feature>
<protein>
    <submittedName>
        <fullName evidence="2">Uncharacterized protein</fullName>
    </submittedName>
</protein>
<accession>A0A4P9X3Q7</accession>
<sequence>MGGPSSTLSRKPVAARELPLYGSAAMSPRPRPGMGPYDTGNSWPLPPPSLRAGQSAASLVPKKNFFGMFGKRKDKQDNPGGYMTDPCLVGSHTSSIASMGPISASRHTMNRHGFDGYESAEPDKQLLKDKEELSALVDDMRQQIAKKNDLIADLTSEIHELRRRLEAADTAAATATAVASTAAAAATVPSEPTPAREPSDATAAGRLDASVKEAYDRNQAYLEMIDAKSALAPSTLATPTPQPRPTIAPKPDAARLALLAKPSAAAAAAAAAHPAETATAAAAPPVPSSATKPSSAASKPPAVMPRSPGPRTSAARPPLPSSTPAAAPVVKTLPSPALASAMTSASAPAPAPPSTLASALKATPVTALKTAPAASALTTSTATLVTASSQSALEAPSASAADGIIKSVQVELPTVEPCFLDLADFPHLNFTL</sequence>
<feature type="compositionally biased region" description="Low complexity" evidence="1">
    <location>
        <begin position="280"/>
        <end position="301"/>
    </location>
</feature>
<feature type="compositionally biased region" description="Low complexity" evidence="1">
    <location>
        <begin position="310"/>
        <end position="328"/>
    </location>
</feature>
<evidence type="ECO:0000256" key="1">
    <source>
        <dbReference type="SAM" id="MobiDB-lite"/>
    </source>
</evidence>
<dbReference type="AlphaFoldDB" id="A0A4P9X3Q7"/>
<feature type="region of interest" description="Disordered" evidence="1">
    <location>
        <begin position="105"/>
        <end position="124"/>
    </location>
</feature>
<name>A0A4P9X3Q7_9FUNG</name>
<feature type="region of interest" description="Disordered" evidence="1">
    <location>
        <begin position="1"/>
        <end position="56"/>
    </location>
</feature>
<dbReference type="Proteomes" id="UP000274922">
    <property type="component" value="Unassembled WGS sequence"/>
</dbReference>
<dbReference type="EMBL" id="ML014266">
    <property type="protein sequence ID" value="RKO99679.1"/>
    <property type="molecule type" value="Genomic_DNA"/>
</dbReference>
<gene>
    <name evidence="2" type="ORF">CXG81DRAFT_20278</name>
</gene>
<organism evidence="2 3">
    <name type="scientific">Caulochytrium protostelioides</name>
    <dbReference type="NCBI Taxonomy" id="1555241"/>
    <lineage>
        <taxon>Eukaryota</taxon>
        <taxon>Fungi</taxon>
        <taxon>Fungi incertae sedis</taxon>
        <taxon>Chytridiomycota</taxon>
        <taxon>Chytridiomycota incertae sedis</taxon>
        <taxon>Chytridiomycetes</taxon>
        <taxon>Caulochytriales</taxon>
        <taxon>Caulochytriaceae</taxon>
        <taxon>Caulochytrium</taxon>
    </lineage>
</organism>
<reference evidence="3" key="1">
    <citation type="journal article" date="2018" name="Nat. Microbiol.">
        <title>Leveraging single-cell genomics to expand the fungal tree of life.</title>
        <authorList>
            <person name="Ahrendt S.R."/>
            <person name="Quandt C.A."/>
            <person name="Ciobanu D."/>
            <person name="Clum A."/>
            <person name="Salamov A."/>
            <person name="Andreopoulos B."/>
            <person name="Cheng J.F."/>
            <person name="Woyke T."/>
            <person name="Pelin A."/>
            <person name="Henrissat B."/>
            <person name="Reynolds N.K."/>
            <person name="Benny G.L."/>
            <person name="Smith M.E."/>
            <person name="James T.Y."/>
            <person name="Grigoriev I.V."/>
        </authorList>
    </citation>
    <scope>NUCLEOTIDE SEQUENCE [LARGE SCALE GENOMIC DNA]</scope>
    <source>
        <strain evidence="3">ATCC 52028</strain>
    </source>
</reference>
<proteinExistence type="predicted"/>
<feature type="region of interest" description="Disordered" evidence="1">
    <location>
        <begin position="184"/>
        <end position="208"/>
    </location>
</feature>
<dbReference type="STRING" id="1555241.A0A4P9X3Q7"/>
<evidence type="ECO:0000313" key="3">
    <source>
        <dbReference type="Proteomes" id="UP000274922"/>
    </source>
</evidence>